<comment type="similarity">
    <text evidence="1">Belongs to the alkylbase DNA glycosidase AlkA family.</text>
</comment>
<evidence type="ECO:0000256" key="4">
    <source>
        <dbReference type="SAM" id="MobiDB-lite"/>
    </source>
</evidence>
<dbReference type="EMBL" id="AUSU01003778">
    <property type="protein sequence ID" value="EPS66255.1"/>
    <property type="molecule type" value="Genomic_DNA"/>
</dbReference>
<dbReference type="SUPFAM" id="SSF48150">
    <property type="entry name" value="DNA-glycosylase"/>
    <property type="match status" value="1"/>
</dbReference>
<dbReference type="AlphaFoldDB" id="S8CHB4"/>
<keyword evidence="3" id="KW-0234">DNA repair</keyword>
<sequence length="321" mass="35228">SYNPQNPSKIPIRPQKMRKLSNPASICDDKAYSPQEIGADSPLAAPPSSALTACATVGAITPVTAAAATSAARNRRRSYSQASRVSPQLTRPLYAEGELEIALNHLRVVDPLFGALIDAYPPPQFDTHPSPFIALAKSIIYQQLALKAGTSIYMRFIALCSGEEAVTPDSVLSLSSQQLKQIGISGRKASYLYDLANKYKSGILSDELIVKMDDKSLFTMLSMVKGIGSWSVHMFMLFSLQRPDVLPVSDLGVRKGVQLLYDLGELPRPSQMEQLCGKWRPYRSVASWYLWRIVEAKASPSSGKCKQCRWRGAVLCSPCNR</sequence>
<dbReference type="GO" id="GO:0043916">
    <property type="term" value="F:DNA-7-methylguanine glycosylase activity"/>
    <property type="evidence" value="ECO:0007669"/>
    <property type="project" value="TreeGrafter"/>
</dbReference>
<dbReference type="Pfam" id="PF00730">
    <property type="entry name" value="HhH-GPD"/>
    <property type="match status" value="1"/>
</dbReference>
<dbReference type="InterPro" id="IPR051912">
    <property type="entry name" value="Alkylbase_DNA_Glycosylase/TA"/>
</dbReference>
<dbReference type="GO" id="GO:0032993">
    <property type="term" value="C:protein-DNA complex"/>
    <property type="evidence" value="ECO:0007669"/>
    <property type="project" value="TreeGrafter"/>
</dbReference>
<dbReference type="Gene3D" id="1.10.1670.40">
    <property type="match status" value="1"/>
</dbReference>
<dbReference type="GO" id="GO:0006307">
    <property type="term" value="P:DNA alkylation repair"/>
    <property type="evidence" value="ECO:0007669"/>
    <property type="project" value="TreeGrafter"/>
</dbReference>
<keyword evidence="7" id="KW-1185">Reference proteome</keyword>
<evidence type="ECO:0000256" key="3">
    <source>
        <dbReference type="ARBA" id="ARBA00023204"/>
    </source>
</evidence>
<evidence type="ECO:0000256" key="2">
    <source>
        <dbReference type="ARBA" id="ARBA00022763"/>
    </source>
</evidence>
<dbReference type="Gene3D" id="1.10.340.30">
    <property type="entry name" value="Hypothetical protein, domain 2"/>
    <property type="match status" value="1"/>
</dbReference>
<feature type="region of interest" description="Disordered" evidence="4">
    <location>
        <begin position="1"/>
        <end position="44"/>
    </location>
</feature>
<name>S8CHB4_9LAMI</name>
<dbReference type="FunFam" id="1.10.340.30:FF:000004">
    <property type="entry name" value="DNA-3-methyladenine glycosylase II"/>
    <property type="match status" value="1"/>
</dbReference>
<comment type="caution">
    <text evidence="6">The sequence shown here is derived from an EMBL/GenBank/DDBJ whole genome shotgun (WGS) entry which is preliminary data.</text>
</comment>
<dbReference type="InterPro" id="IPR003265">
    <property type="entry name" value="HhH-GPD_domain"/>
</dbReference>
<dbReference type="InterPro" id="IPR011257">
    <property type="entry name" value="DNA_glycosylase"/>
</dbReference>
<evidence type="ECO:0000259" key="5">
    <source>
        <dbReference type="SMART" id="SM00478"/>
    </source>
</evidence>
<evidence type="ECO:0000256" key="1">
    <source>
        <dbReference type="ARBA" id="ARBA00010817"/>
    </source>
</evidence>
<dbReference type="GO" id="GO:0008725">
    <property type="term" value="F:DNA-3-methyladenine glycosylase activity"/>
    <property type="evidence" value="ECO:0007669"/>
    <property type="project" value="TreeGrafter"/>
</dbReference>
<dbReference type="CDD" id="cd00056">
    <property type="entry name" value="ENDO3c"/>
    <property type="match status" value="1"/>
</dbReference>
<gene>
    <name evidence="6" type="ORF">M569_08523</name>
</gene>
<dbReference type="OrthoDB" id="415889at2759"/>
<dbReference type="Proteomes" id="UP000015453">
    <property type="component" value="Unassembled WGS sequence"/>
</dbReference>
<feature type="domain" description="HhH-GPD" evidence="5">
    <location>
        <begin position="140"/>
        <end position="295"/>
    </location>
</feature>
<accession>S8CHB4</accession>
<dbReference type="SMART" id="SM00478">
    <property type="entry name" value="ENDO3c"/>
    <property type="match status" value="1"/>
</dbReference>
<dbReference type="GO" id="GO:0005634">
    <property type="term" value="C:nucleus"/>
    <property type="evidence" value="ECO:0007669"/>
    <property type="project" value="TreeGrafter"/>
</dbReference>
<proteinExistence type="inferred from homology"/>
<evidence type="ECO:0000313" key="6">
    <source>
        <dbReference type="EMBL" id="EPS66255.1"/>
    </source>
</evidence>
<dbReference type="PANTHER" id="PTHR43003:SF5">
    <property type="entry name" value="DNA-3-METHYLADENINE GLYCOSYLASE"/>
    <property type="match status" value="1"/>
</dbReference>
<feature type="non-terminal residue" evidence="6">
    <location>
        <position position="1"/>
    </location>
</feature>
<reference evidence="6 7" key="1">
    <citation type="journal article" date="2013" name="BMC Genomics">
        <title>The miniature genome of a carnivorous plant Genlisea aurea contains a low number of genes and short non-coding sequences.</title>
        <authorList>
            <person name="Leushkin E.V."/>
            <person name="Sutormin R.A."/>
            <person name="Nabieva E.R."/>
            <person name="Penin A.A."/>
            <person name="Kondrashov A.S."/>
            <person name="Logacheva M.D."/>
        </authorList>
    </citation>
    <scope>NUCLEOTIDE SEQUENCE [LARGE SCALE GENOMIC DNA]</scope>
</reference>
<keyword evidence="2" id="KW-0227">DNA damage</keyword>
<protein>
    <recommendedName>
        <fullName evidence="5">HhH-GPD domain-containing protein</fullName>
    </recommendedName>
</protein>
<dbReference type="GO" id="GO:0006285">
    <property type="term" value="P:base-excision repair, AP site formation"/>
    <property type="evidence" value="ECO:0007669"/>
    <property type="project" value="TreeGrafter"/>
</dbReference>
<evidence type="ECO:0000313" key="7">
    <source>
        <dbReference type="Proteomes" id="UP000015453"/>
    </source>
</evidence>
<organism evidence="6 7">
    <name type="scientific">Genlisea aurea</name>
    <dbReference type="NCBI Taxonomy" id="192259"/>
    <lineage>
        <taxon>Eukaryota</taxon>
        <taxon>Viridiplantae</taxon>
        <taxon>Streptophyta</taxon>
        <taxon>Embryophyta</taxon>
        <taxon>Tracheophyta</taxon>
        <taxon>Spermatophyta</taxon>
        <taxon>Magnoliopsida</taxon>
        <taxon>eudicotyledons</taxon>
        <taxon>Gunneridae</taxon>
        <taxon>Pentapetalae</taxon>
        <taxon>asterids</taxon>
        <taxon>lamiids</taxon>
        <taxon>Lamiales</taxon>
        <taxon>Lentibulariaceae</taxon>
        <taxon>Genlisea</taxon>
    </lineage>
</organism>
<dbReference type="GO" id="GO:0032131">
    <property type="term" value="F:alkylated DNA binding"/>
    <property type="evidence" value="ECO:0007669"/>
    <property type="project" value="TreeGrafter"/>
</dbReference>
<dbReference type="PANTHER" id="PTHR43003">
    <property type="entry name" value="DNA-3-METHYLADENINE GLYCOSYLASE"/>
    <property type="match status" value="1"/>
</dbReference>